<dbReference type="AlphaFoldDB" id="A0A3P5XCV4"/>
<dbReference type="InterPro" id="IPR011990">
    <property type="entry name" value="TPR-like_helical_dom_sf"/>
</dbReference>
<accession>A0A3P5XCV4</accession>
<organism evidence="2 3">
    <name type="scientific">Filibacter tadaridae</name>
    <dbReference type="NCBI Taxonomy" id="2483811"/>
    <lineage>
        <taxon>Bacteria</taxon>
        <taxon>Bacillati</taxon>
        <taxon>Bacillota</taxon>
        <taxon>Bacilli</taxon>
        <taxon>Bacillales</taxon>
        <taxon>Caryophanaceae</taxon>
        <taxon>Filibacter</taxon>
    </lineage>
</organism>
<dbReference type="PROSITE" id="PS50943">
    <property type="entry name" value="HTH_CROC1"/>
    <property type="match status" value="1"/>
</dbReference>
<evidence type="ECO:0000313" key="3">
    <source>
        <dbReference type="Proteomes" id="UP000270468"/>
    </source>
</evidence>
<dbReference type="Gene3D" id="1.25.40.10">
    <property type="entry name" value="Tetratricopeptide repeat domain"/>
    <property type="match status" value="1"/>
</dbReference>
<evidence type="ECO:0000259" key="1">
    <source>
        <dbReference type="PROSITE" id="PS50943"/>
    </source>
</evidence>
<dbReference type="InterPro" id="IPR001387">
    <property type="entry name" value="Cro/C1-type_HTH"/>
</dbReference>
<feature type="domain" description="HTH cro/C1-type" evidence="1">
    <location>
        <begin position="7"/>
        <end position="57"/>
    </location>
</feature>
<keyword evidence="3" id="KW-1185">Reference proteome</keyword>
<dbReference type="OrthoDB" id="252257at2"/>
<dbReference type="GO" id="GO:0003677">
    <property type="term" value="F:DNA binding"/>
    <property type="evidence" value="ECO:0007669"/>
    <property type="project" value="InterPro"/>
</dbReference>
<reference evidence="2 3" key="1">
    <citation type="submission" date="2018-11" db="EMBL/GenBank/DDBJ databases">
        <authorList>
            <person name="Criscuolo A."/>
        </authorList>
    </citation>
    <scope>NUCLEOTIDE SEQUENCE [LARGE SCALE GENOMIC DNA]</scope>
    <source>
        <strain evidence="2">ATB-66</strain>
    </source>
</reference>
<protein>
    <submittedName>
        <fullName evidence="2">Helix-turn-helix protein</fullName>
    </submittedName>
</protein>
<sequence length="57" mass="6416">MKIGQLIKVERQKINIRQDELAQGICSPSYLSKIENGTAIPGDEVQHMLLQRLNISP</sequence>
<dbReference type="InterPro" id="IPR010982">
    <property type="entry name" value="Lambda_DNA-bd_dom_sf"/>
</dbReference>
<dbReference type="SUPFAM" id="SSF47413">
    <property type="entry name" value="lambda repressor-like DNA-binding domains"/>
    <property type="match status" value="1"/>
</dbReference>
<dbReference type="CDD" id="cd00093">
    <property type="entry name" value="HTH_XRE"/>
    <property type="match status" value="1"/>
</dbReference>
<dbReference type="Proteomes" id="UP000270468">
    <property type="component" value="Unassembled WGS sequence"/>
</dbReference>
<proteinExistence type="predicted"/>
<dbReference type="EMBL" id="UXAV01000044">
    <property type="protein sequence ID" value="VDC32526.1"/>
    <property type="molecule type" value="Genomic_DNA"/>
</dbReference>
<dbReference type="Pfam" id="PF01381">
    <property type="entry name" value="HTH_3"/>
    <property type="match status" value="1"/>
</dbReference>
<dbReference type="RefSeq" id="WP_160117616.1">
    <property type="nucleotide sequence ID" value="NZ_CBCRXF010000002.1"/>
</dbReference>
<name>A0A3P5XCV4_9BACL</name>
<gene>
    <name evidence="2" type="ORF">FILTAD_02741</name>
</gene>
<evidence type="ECO:0000313" key="2">
    <source>
        <dbReference type="EMBL" id="VDC32526.1"/>
    </source>
</evidence>